<gene>
    <name evidence="1" type="ORF">XELAEV_18024066mg</name>
</gene>
<reference evidence="2" key="1">
    <citation type="journal article" date="2016" name="Nature">
        <title>Genome evolution in the allotetraploid frog Xenopus laevis.</title>
        <authorList>
            <person name="Session A.M."/>
            <person name="Uno Y."/>
            <person name="Kwon T."/>
            <person name="Chapman J.A."/>
            <person name="Toyoda A."/>
            <person name="Takahashi S."/>
            <person name="Fukui A."/>
            <person name="Hikosaka A."/>
            <person name="Suzuki A."/>
            <person name="Kondo M."/>
            <person name="van Heeringen S.J."/>
            <person name="Quigley I."/>
            <person name="Heinz S."/>
            <person name="Ogino H."/>
            <person name="Ochi H."/>
            <person name="Hellsten U."/>
            <person name="Lyons J.B."/>
            <person name="Simakov O."/>
            <person name="Putnam N."/>
            <person name="Stites J."/>
            <person name="Kuroki Y."/>
            <person name="Tanaka T."/>
            <person name="Michiue T."/>
            <person name="Watanabe M."/>
            <person name="Bogdanovic O."/>
            <person name="Lister R."/>
            <person name="Georgiou G."/>
            <person name="Paranjpe S.S."/>
            <person name="van Kruijsbergen I."/>
            <person name="Shu S."/>
            <person name="Carlson J."/>
            <person name="Kinoshita T."/>
            <person name="Ohta Y."/>
            <person name="Mawaribuchi S."/>
            <person name="Jenkins J."/>
            <person name="Grimwood J."/>
            <person name="Schmutz J."/>
            <person name="Mitros T."/>
            <person name="Mozaffari S.V."/>
            <person name="Suzuki Y."/>
            <person name="Haramoto Y."/>
            <person name="Yamamoto T.S."/>
            <person name="Takagi C."/>
            <person name="Heald R."/>
            <person name="Miller K."/>
            <person name="Haudenschild C."/>
            <person name="Kitzman J."/>
            <person name="Nakayama T."/>
            <person name="Izutsu Y."/>
            <person name="Robert J."/>
            <person name="Fortriede J."/>
            <person name="Burns K."/>
            <person name="Lotay V."/>
            <person name="Karimi K."/>
            <person name="Yasuoka Y."/>
            <person name="Dichmann D.S."/>
            <person name="Flajnik M.F."/>
            <person name="Houston D.W."/>
            <person name="Shendure J."/>
            <person name="DuPasquier L."/>
            <person name="Vize P.D."/>
            <person name="Zorn A.M."/>
            <person name="Ito M."/>
            <person name="Marcotte E.M."/>
            <person name="Wallingford J.B."/>
            <person name="Ito Y."/>
            <person name="Asashima M."/>
            <person name="Ueno N."/>
            <person name="Matsuda Y."/>
            <person name="Veenstra G.J."/>
            <person name="Fujiyama A."/>
            <person name="Harland R.M."/>
            <person name="Taira M."/>
            <person name="Rokhsar D.S."/>
        </authorList>
    </citation>
    <scope>NUCLEOTIDE SEQUENCE [LARGE SCALE GENOMIC DNA]</scope>
    <source>
        <strain evidence="2">J</strain>
    </source>
</reference>
<organism evidence="1 2">
    <name type="scientific">Xenopus laevis</name>
    <name type="common">African clawed frog</name>
    <dbReference type="NCBI Taxonomy" id="8355"/>
    <lineage>
        <taxon>Eukaryota</taxon>
        <taxon>Metazoa</taxon>
        <taxon>Chordata</taxon>
        <taxon>Craniata</taxon>
        <taxon>Vertebrata</taxon>
        <taxon>Euteleostomi</taxon>
        <taxon>Amphibia</taxon>
        <taxon>Batrachia</taxon>
        <taxon>Anura</taxon>
        <taxon>Pipoidea</taxon>
        <taxon>Pipidae</taxon>
        <taxon>Xenopodinae</taxon>
        <taxon>Xenopus</taxon>
        <taxon>Xenopus</taxon>
    </lineage>
</organism>
<evidence type="ECO:0000313" key="1">
    <source>
        <dbReference type="EMBL" id="OCT85897.1"/>
    </source>
</evidence>
<name>A0A974D651_XENLA</name>
<dbReference type="AlphaFoldDB" id="A0A974D651"/>
<protein>
    <submittedName>
        <fullName evidence="1">Uncharacterized protein</fullName>
    </submittedName>
</protein>
<proteinExistence type="predicted"/>
<sequence length="102" mass="11561">MSSLRQFMFGVLTTKNTEFLSPYRWYSYECKLLSSSQMAHSPSAPGEVKHHPMGSHLSSSEQYQAVGDFYLSGFIFSYMLAHNADVIILGATMTFSFPFQTR</sequence>
<dbReference type="EMBL" id="CM004472">
    <property type="protein sequence ID" value="OCT85897.1"/>
    <property type="molecule type" value="Genomic_DNA"/>
</dbReference>
<dbReference type="Proteomes" id="UP000694892">
    <property type="component" value="Chromosome 4L"/>
</dbReference>
<evidence type="ECO:0000313" key="2">
    <source>
        <dbReference type="Proteomes" id="UP000694892"/>
    </source>
</evidence>
<accession>A0A974D651</accession>